<accession>A0A1N7RX29</accession>
<sequence>MTDALAAEALTPSADDLARIEAAIPPDAVAGTRYDDMQMAHLDSGH</sequence>
<dbReference type="AlphaFoldDB" id="A0A1N7RX29"/>
<gene>
    <name evidence="1" type="ORF">BN2475_220018</name>
</gene>
<organism evidence="1 2">
    <name type="scientific">Paraburkholderia ribeironis</name>
    <dbReference type="NCBI Taxonomy" id="1247936"/>
    <lineage>
        <taxon>Bacteria</taxon>
        <taxon>Pseudomonadati</taxon>
        <taxon>Pseudomonadota</taxon>
        <taxon>Betaproteobacteria</taxon>
        <taxon>Burkholderiales</taxon>
        <taxon>Burkholderiaceae</taxon>
        <taxon>Paraburkholderia</taxon>
    </lineage>
</organism>
<evidence type="ECO:0000313" key="2">
    <source>
        <dbReference type="Proteomes" id="UP000187012"/>
    </source>
</evidence>
<name>A0A1N7RX29_9BURK</name>
<dbReference type="RefSeq" id="WP_159444545.1">
    <property type="nucleotide sequence ID" value="NZ_CYGX02000022.1"/>
</dbReference>
<dbReference type="Proteomes" id="UP000187012">
    <property type="component" value="Unassembled WGS sequence"/>
</dbReference>
<protein>
    <submittedName>
        <fullName evidence="1">Uncharacterized protein</fullName>
    </submittedName>
</protein>
<keyword evidence="2" id="KW-1185">Reference proteome</keyword>
<reference evidence="1 2" key="1">
    <citation type="submission" date="2016-12" db="EMBL/GenBank/DDBJ databases">
        <authorList>
            <person name="Song W.-J."/>
            <person name="Kurnit D.M."/>
        </authorList>
    </citation>
    <scope>NUCLEOTIDE SEQUENCE [LARGE SCALE GENOMIC DNA]</scope>
    <source>
        <strain evidence="1 2">STM7296</strain>
    </source>
</reference>
<dbReference type="OrthoDB" id="5488419at2"/>
<proteinExistence type="predicted"/>
<dbReference type="EMBL" id="CYGX02000022">
    <property type="protein sequence ID" value="SIT39663.1"/>
    <property type="molecule type" value="Genomic_DNA"/>
</dbReference>
<evidence type="ECO:0000313" key="1">
    <source>
        <dbReference type="EMBL" id="SIT39663.1"/>
    </source>
</evidence>
<dbReference type="STRING" id="1247936.BN2475_220018"/>